<reference evidence="3" key="1">
    <citation type="submission" date="2022-12" db="EMBL/GenBank/DDBJ databases">
        <authorList>
            <person name="Petersen C."/>
        </authorList>
    </citation>
    <scope>NUCLEOTIDE SEQUENCE</scope>
    <source>
        <strain evidence="3">IBT 29677</strain>
    </source>
</reference>
<dbReference type="Gene3D" id="3.40.50.300">
    <property type="entry name" value="P-loop containing nucleotide triphosphate hydrolases"/>
    <property type="match status" value="1"/>
</dbReference>
<dbReference type="GeneID" id="81371292"/>
<dbReference type="EMBL" id="JAPZBU010000008">
    <property type="protein sequence ID" value="KAJ5392185.1"/>
    <property type="molecule type" value="Genomic_DNA"/>
</dbReference>
<evidence type="ECO:0000259" key="2">
    <source>
        <dbReference type="Pfam" id="PF24883"/>
    </source>
</evidence>
<accession>A0A9W9VZJ8</accession>
<dbReference type="Proteomes" id="UP001147747">
    <property type="component" value="Unassembled WGS sequence"/>
</dbReference>
<dbReference type="OrthoDB" id="443402at2759"/>
<dbReference type="Pfam" id="PF24883">
    <property type="entry name" value="NPHP3_N"/>
    <property type="match status" value="1"/>
</dbReference>
<organism evidence="3 4">
    <name type="scientific">Penicillium cosmopolitanum</name>
    <dbReference type="NCBI Taxonomy" id="1131564"/>
    <lineage>
        <taxon>Eukaryota</taxon>
        <taxon>Fungi</taxon>
        <taxon>Dikarya</taxon>
        <taxon>Ascomycota</taxon>
        <taxon>Pezizomycotina</taxon>
        <taxon>Eurotiomycetes</taxon>
        <taxon>Eurotiomycetidae</taxon>
        <taxon>Eurotiales</taxon>
        <taxon>Aspergillaceae</taxon>
        <taxon>Penicillium</taxon>
    </lineage>
</organism>
<keyword evidence="4" id="KW-1185">Reference proteome</keyword>
<protein>
    <recommendedName>
        <fullName evidence="2">Nephrocystin 3-like N-terminal domain-containing protein</fullName>
    </recommendedName>
</protein>
<dbReference type="SUPFAM" id="SSF52540">
    <property type="entry name" value="P-loop containing nucleoside triphosphate hydrolases"/>
    <property type="match status" value="1"/>
</dbReference>
<keyword evidence="1" id="KW-0677">Repeat</keyword>
<feature type="domain" description="Nephrocystin 3-like N-terminal" evidence="2">
    <location>
        <begin position="293"/>
        <end position="472"/>
    </location>
</feature>
<dbReference type="RefSeq" id="XP_056487863.1">
    <property type="nucleotide sequence ID" value="XM_056632312.1"/>
</dbReference>
<reference evidence="3" key="2">
    <citation type="journal article" date="2023" name="IMA Fungus">
        <title>Comparative genomic study of the Penicillium genus elucidates a diverse pangenome and 15 lateral gene transfer events.</title>
        <authorList>
            <person name="Petersen C."/>
            <person name="Sorensen T."/>
            <person name="Nielsen M.R."/>
            <person name="Sondergaard T.E."/>
            <person name="Sorensen J.L."/>
            <person name="Fitzpatrick D.A."/>
            <person name="Frisvad J.C."/>
            <person name="Nielsen K.L."/>
        </authorList>
    </citation>
    <scope>NUCLEOTIDE SEQUENCE</scope>
    <source>
        <strain evidence="3">IBT 29677</strain>
    </source>
</reference>
<proteinExistence type="predicted"/>
<dbReference type="AlphaFoldDB" id="A0A9W9VZJ8"/>
<evidence type="ECO:0000313" key="4">
    <source>
        <dbReference type="Proteomes" id="UP001147747"/>
    </source>
</evidence>
<dbReference type="InterPro" id="IPR056884">
    <property type="entry name" value="NPHP3-like_N"/>
</dbReference>
<dbReference type="PANTHER" id="PTHR10039:SF5">
    <property type="entry name" value="NACHT DOMAIN-CONTAINING PROTEIN"/>
    <property type="match status" value="1"/>
</dbReference>
<dbReference type="PANTHER" id="PTHR10039">
    <property type="entry name" value="AMELOGENIN"/>
    <property type="match status" value="1"/>
</dbReference>
<gene>
    <name evidence="3" type="ORF">N7509_007675</name>
</gene>
<dbReference type="InterPro" id="IPR027417">
    <property type="entry name" value="P-loop_NTPase"/>
</dbReference>
<name>A0A9W9VZJ8_9EURO</name>
<evidence type="ECO:0000256" key="1">
    <source>
        <dbReference type="ARBA" id="ARBA00022737"/>
    </source>
</evidence>
<evidence type="ECO:0000313" key="3">
    <source>
        <dbReference type="EMBL" id="KAJ5392185.1"/>
    </source>
</evidence>
<comment type="caution">
    <text evidence="3">The sequence shown here is derived from an EMBL/GenBank/DDBJ whole genome shotgun (WGS) entry which is preliminary data.</text>
</comment>
<sequence>MDPLTAIGLAGNILAFIDFSYKVISGANKVLSNSSGMTSENESLTVLVVDLNLVTQKLSTDITAQTENERQLCALAANCYKLSEELKHILASLKLGDRQSKWDGLKVKWRSMRKEKDVDSIERRLNGYQSQILIRLQVMFSQHTDEQNAFVNGQLEALRSEGKALKNQTTSQLDGLHRTIVTLVQSLQLAPAVDMVLQSTETSLGKLLTSLTDFQTVATSFSRENKVLQRLVFKSMYDRENCIEDSETGTFAWMVDEDSESEPVDDQRDHPVESQDNTIEMASQRYHDKTERTGQQILRKDTRENFLAWLNSGRGIFHIFGKAGSGKSTLMKFPARSSRVEDELDIWAGSDTLIFARFFFWNSGDKKQMSLEGLYRSLLFESCRQLPSLIPRLFPDTWQTSSLATAPIRFEELKEAFSRLIQEARTSESYFCFFIDGLDEFEGNEVDHWRLCRDLKYWTTKTEKFKLCVSSRPHITFMQSFHSRVHLGGYLKFQSGHV</sequence>